<evidence type="ECO:0000256" key="4">
    <source>
        <dbReference type="ARBA" id="ARBA00023136"/>
    </source>
</evidence>
<dbReference type="GO" id="GO:0016020">
    <property type="term" value="C:membrane"/>
    <property type="evidence" value="ECO:0007669"/>
    <property type="project" value="UniProtKB-SubCell"/>
</dbReference>
<protein>
    <recommendedName>
        <fullName evidence="8">DUF4870 domain-containing protein</fullName>
    </recommendedName>
</protein>
<evidence type="ECO:0000313" key="7">
    <source>
        <dbReference type="Proteomes" id="UP000233417"/>
    </source>
</evidence>
<keyword evidence="3 5" id="KW-1133">Transmembrane helix</keyword>
<keyword evidence="2 5" id="KW-0812">Transmembrane</keyword>
<feature type="transmembrane region" description="Helical" evidence="5">
    <location>
        <begin position="24"/>
        <end position="41"/>
    </location>
</feature>
<comment type="subcellular location">
    <subcellularLocation>
        <location evidence="1">Membrane</location>
        <topology evidence="1">Multi-pass membrane protein</topology>
    </subcellularLocation>
</comment>
<comment type="caution">
    <text evidence="6">The sequence shown here is derived from an EMBL/GenBank/DDBJ whole genome shotgun (WGS) entry which is preliminary data.</text>
</comment>
<evidence type="ECO:0000256" key="1">
    <source>
        <dbReference type="ARBA" id="ARBA00004141"/>
    </source>
</evidence>
<evidence type="ECO:0008006" key="8">
    <source>
        <dbReference type="Google" id="ProtNLM"/>
    </source>
</evidence>
<organism evidence="6 7">
    <name type="scientific">Candidatus Dojkabacteria bacterium HGW-Dojkabacteria-1</name>
    <dbReference type="NCBI Taxonomy" id="2013761"/>
    <lineage>
        <taxon>Bacteria</taxon>
        <taxon>Candidatus Dojkabacteria</taxon>
    </lineage>
</organism>
<name>A0A2N2F3L1_9BACT</name>
<dbReference type="EMBL" id="PHAO01000001">
    <property type="protein sequence ID" value="PKN02805.1"/>
    <property type="molecule type" value="Genomic_DNA"/>
</dbReference>
<dbReference type="PANTHER" id="PTHR36460">
    <property type="entry name" value="UPF0132 DOMAIN PROTEIN (AFU_ORTHOLOGUE AFUA_3G10255)"/>
    <property type="match status" value="1"/>
</dbReference>
<sequence>MAEEKKAKKIYTLEEIKFNEKNKAMAMLSCIPIVGLIMLFVEKEDLFVRYHAAQFAIFNVTFVLAMIPVIGWMLTPVVGFLAFVAFIMALIKINGGERFDVPLLSDWGLKLMSATD</sequence>
<evidence type="ECO:0000256" key="5">
    <source>
        <dbReference type="SAM" id="Phobius"/>
    </source>
</evidence>
<evidence type="ECO:0000313" key="6">
    <source>
        <dbReference type="EMBL" id="PKN02805.1"/>
    </source>
</evidence>
<evidence type="ECO:0000256" key="3">
    <source>
        <dbReference type="ARBA" id="ARBA00022989"/>
    </source>
</evidence>
<dbReference type="Proteomes" id="UP000233417">
    <property type="component" value="Unassembled WGS sequence"/>
</dbReference>
<dbReference type="Pfam" id="PF09685">
    <property type="entry name" value="MamF_MmsF"/>
    <property type="match status" value="1"/>
</dbReference>
<dbReference type="PANTHER" id="PTHR36460:SF1">
    <property type="entry name" value="UPF0132 DOMAIN PROTEIN (AFU_ORTHOLOGUE AFUA_3G10255)"/>
    <property type="match status" value="1"/>
</dbReference>
<proteinExistence type="predicted"/>
<evidence type="ECO:0000256" key="2">
    <source>
        <dbReference type="ARBA" id="ARBA00022692"/>
    </source>
</evidence>
<reference evidence="6 7" key="1">
    <citation type="journal article" date="2017" name="ISME J.">
        <title>Potential for microbial H2 and metal transformations associated with novel bacteria and archaea in deep terrestrial subsurface sediments.</title>
        <authorList>
            <person name="Hernsdorf A.W."/>
            <person name="Amano Y."/>
            <person name="Miyakawa K."/>
            <person name="Ise K."/>
            <person name="Suzuki Y."/>
            <person name="Anantharaman K."/>
            <person name="Probst A."/>
            <person name="Burstein D."/>
            <person name="Thomas B.C."/>
            <person name="Banfield J.F."/>
        </authorList>
    </citation>
    <scope>NUCLEOTIDE SEQUENCE [LARGE SCALE GENOMIC DNA]</scope>
    <source>
        <strain evidence="6">HGW-Dojkabacteria-1</strain>
    </source>
</reference>
<accession>A0A2N2F3L1</accession>
<keyword evidence="4 5" id="KW-0472">Membrane</keyword>
<dbReference type="AlphaFoldDB" id="A0A2N2F3L1"/>
<dbReference type="InterPro" id="IPR019109">
    <property type="entry name" value="MamF_MmsF"/>
</dbReference>
<feature type="transmembrane region" description="Helical" evidence="5">
    <location>
        <begin position="61"/>
        <end position="91"/>
    </location>
</feature>
<gene>
    <name evidence="6" type="ORF">CVU76_02145</name>
</gene>